<feature type="domain" description="HTH tetR-type" evidence="3">
    <location>
        <begin position="13"/>
        <end position="73"/>
    </location>
</feature>
<keyword evidence="5" id="KW-1185">Reference proteome</keyword>
<evidence type="ECO:0000259" key="3">
    <source>
        <dbReference type="PROSITE" id="PS50977"/>
    </source>
</evidence>
<dbReference type="InterPro" id="IPR009057">
    <property type="entry name" value="Homeodomain-like_sf"/>
</dbReference>
<dbReference type="RefSeq" id="WP_161743765.1">
    <property type="nucleotide sequence ID" value="NZ_JAAAMV010000009.1"/>
</dbReference>
<dbReference type="Gene3D" id="1.10.357.10">
    <property type="entry name" value="Tetracycline Repressor, domain 2"/>
    <property type="match status" value="1"/>
</dbReference>
<dbReference type="PROSITE" id="PS50977">
    <property type="entry name" value="HTH_TETR_2"/>
    <property type="match status" value="1"/>
</dbReference>
<evidence type="ECO:0000256" key="1">
    <source>
        <dbReference type="ARBA" id="ARBA00023125"/>
    </source>
</evidence>
<dbReference type="InterPro" id="IPR050624">
    <property type="entry name" value="HTH-type_Tx_Regulator"/>
</dbReference>
<evidence type="ECO:0000256" key="2">
    <source>
        <dbReference type="PROSITE-ProRule" id="PRU00335"/>
    </source>
</evidence>
<dbReference type="SUPFAM" id="SSF48498">
    <property type="entry name" value="Tetracyclin repressor-like, C-terminal domain"/>
    <property type="match status" value="1"/>
</dbReference>
<evidence type="ECO:0000313" key="4">
    <source>
        <dbReference type="EMBL" id="NBD24961.1"/>
    </source>
</evidence>
<dbReference type="InterPro" id="IPR001647">
    <property type="entry name" value="HTH_TetR"/>
</dbReference>
<dbReference type="PANTHER" id="PTHR43479">
    <property type="entry name" value="ACREF/ENVCD OPERON REPRESSOR-RELATED"/>
    <property type="match status" value="1"/>
</dbReference>
<evidence type="ECO:0000313" key="5">
    <source>
        <dbReference type="Proteomes" id="UP000665561"/>
    </source>
</evidence>
<dbReference type="Proteomes" id="UP000665561">
    <property type="component" value="Unassembled WGS sequence"/>
</dbReference>
<dbReference type="InterPro" id="IPR036271">
    <property type="entry name" value="Tet_transcr_reg_TetR-rel_C_sf"/>
</dbReference>
<dbReference type="SUPFAM" id="SSF46689">
    <property type="entry name" value="Homeodomain-like"/>
    <property type="match status" value="1"/>
</dbReference>
<protein>
    <submittedName>
        <fullName evidence="4">TetR family transcriptional regulator</fullName>
    </submittedName>
</protein>
<comment type="caution">
    <text evidence="4">The sequence shown here is derived from an EMBL/GenBank/DDBJ whole genome shotgun (WGS) entry which is preliminary data.</text>
</comment>
<reference evidence="4 5" key="1">
    <citation type="submission" date="2020-01" db="EMBL/GenBank/DDBJ databases">
        <title>Paenibacillus soybeanensis sp. nov. isolated from the nodules of soybean (Glycine max(L.) Merr).</title>
        <authorList>
            <person name="Wang H."/>
        </authorList>
    </citation>
    <scope>NUCLEOTIDE SEQUENCE [LARGE SCALE GENOMIC DNA]</scope>
    <source>
        <strain evidence="4 5">T1</strain>
    </source>
</reference>
<dbReference type="PRINTS" id="PR00455">
    <property type="entry name" value="HTHTETR"/>
</dbReference>
<sequence>MLKKETSRQLKGKATKKKIFAVAKELILSKGYNNVTVDEICEKCEISKGTFYIYYKSKEDIVKKLYRDDMSEYMEENFGTYIRENKEASPADKLKTFIMVALEFPVIVGEELTKLTYIVYLSLKSSEGSFFSDCIKQELLFDTIDEGRSQSVFRKDLSTEEIVNYVYSFLTGACITWCLSEADYDIGKESEKYVDALIKGLRD</sequence>
<dbReference type="EMBL" id="JAAAMV010000009">
    <property type="protein sequence ID" value="NBD24961.1"/>
    <property type="molecule type" value="Genomic_DNA"/>
</dbReference>
<feature type="DNA-binding region" description="H-T-H motif" evidence="2">
    <location>
        <begin position="36"/>
        <end position="55"/>
    </location>
</feature>
<proteinExistence type="predicted"/>
<gene>
    <name evidence="4" type="ORF">GT019_13835</name>
</gene>
<dbReference type="Gene3D" id="1.10.10.60">
    <property type="entry name" value="Homeodomain-like"/>
    <property type="match status" value="1"/>
</dbReference>
<dbReference type="Pfam" id="PF00440">
    <property type="entry name" value="TetR_N"/>
    <property type="match status" value="1"/>
</dbReference>
<organism evidence="4 5">
    <name type="scientific">Paenibacillus glycinis</name>
    <dbReference type="NCBI Taxonomy" id="2697035"/>
    <lineage>
        <taxon>Bacteria</taxon>
        <taxon>Bacillati</taxon>
        <taxon>Bacillota</taxon>
        <taxon>Bacilli</taxon>
        <taxon>Bacillales</taxon>
        <taxon>Paenibacillaceae</taxon>
        <taxon>Paenibacillus</taxon>
    </lineage>
</organism>
<name>A0ABW9XQP2_9BACL</name>
<accession>A0ABW9XQP2</accession>
<dbReference type="PANTHER" id="PTHR43479:SF11">
    <property type="entry name" value="ACREF_ENVCD OPERON REPRESSOR-RELATED"/>
    <property type="match status" value="1"/>
</dbReference>
<keyword evidence="1 2" id="KW-0238">DNA-binding</keyword>